<organism evidence="3 4">
    <name type="scientific">Streptomyces mimosae</name>
    <dbReference type="NCBI Taxonomy" id="2586635"/>
    <lineage>
        <taxon>Bacteria</taxon>
        <taxon>Bacillati</taxon>
        <taxon>Actinomycetota</taxon>
        <taxon>Actinomycetes</taxon>
        <taxon>Kitasatosporales</taxon>
        <taxon>Streptomycetaceae</taxon>
        <taxon>Streptomyces</taxon>
    </lineage>
</organism>
<dbReference type="InterPro" id="IPR000835">
    <property type="entry name" value="HTH_MarR-typ"/>
</dbReference>
<reference evidence="3" key="1">
    <citation type="submission" date="2019-10" db="EMBL/GenBank/DDBJ databases">
        <title>Nonomuraea sp. nov., isolated from Phyllanthus amarus.</title>
        <authorList>
            <person name="Klykleung N."/>
            <person name="Tanasupawat S."/>
        </authorList>
    </citation>
    <scope>NUCLEOTIDE SEQUENCE [LARGE SCALE GENOMIC DNA]</scope>
    <source>
        <strain evidence="3">3MP-10</strain>
    </source>
</reference>
<dbReference type="InterPro" id="IPR036388">
    <property type="entry name" value="WH-like_DNA-bd_sf"/>
</dbReference>
<feature type="region of interest" description="Disordered" evidence="1">
    <location>
        <begin position="1"/>
        <end position="25"/>
    </location>
</feature>
<dbReference type="PANTHER" id="PTHR39515">
    <property type="entry name" value="CONSERVED PROTEIN"/>
    <property type="match status" value="1"/>
</dbReference>
<feature type="domain" description="HTH marR-type" evidence="2">
    <location>
        <begin position="23"/>
        <end position="152"/>
    </location>
</feature>
<dbReference type="PROSITE" id="PS50995">
    <property type="entry name" value="HTH_MARR_2"/>
    <property type="match status" value="1"/>
</dbReference>
<dbReference type="SMART" id="SM00347">
    <property type="entry name" value="HTH_MARR"/>
    <property type="match status" value="1"/>
</dbReference>
<dbReference type="Proteomes" id="UP000314251">
    <property type="component" value="Unassembled WGS sequence"/>
</dbReference>
<keyword evidence="4" id="KW-1185">Reference proteome</keyword>
<comment type="caution">
    <text evidence="3">The sequence shown here is derived from an EMBL/GenBank/DDBJ whole genome shotgun (WGS) entry which is preliminary data.</text>
</comment>
<dbReference type="InterPro" id="IPR036390">
    <property type="entry name" value="WH_DNA-bd_sf"/>
</dbReference>
<evidence type="ECO:0000259" key="2">
    <source>
        <dbReference type="PROSITE" id="PS50995"/>
    </source>
</evidence>
<dbReference type="AlphaFoldDB" id="A0A5N6ALM1"/>
<gene>
    <name evidence="3" type="ORF">FH607_004440</name>
</gene>
<evidence type="ECO:0000256" key="1">
    <source>
        <dbReference type="SAM" id="MobiDB-lite"/>
    </source>
</evidence>
<dbReference type="RefSeq" id="WP_139666296.1">
    <property type="nucleotide sequence ID" value="NZ_VDLY02000003.1"/>
</dbReference>
<dbReference type="Gene3D" id="1.10.10.10">
    <property type="entry name" value="Winged helix-like DNA-binding domain superfamily/Winged helix DNA-binding domain"/>
    <property type="match status" value="1"/>
</dbReference>
<accession>A0A5N6ALM1</accession>
<sequence length="171" mass="19055">MATTPEDEQPAQPREPAQRELDAGELTRVLGEFTRASIRLPGTERHSFTTLSVLHTLTHRGPLRLSTLTENEQITQPAVTQLVGRLEREGLVERRPDPGDGRAVLVAVTPAGARITRARHRDRVRRLARLTTEGLSAEERRAIDAALPALAHLATLMTAEREERRRRGDGR</sequence>
<dbReference type="InterPro" id="IPR052526">
    <property type="entry name" value="HTH-type_Bedaq_tolerance"/>
</dbReference>
<evidence type="ECO:0000313" key="4">
    <source>
        <dbReference type="Proteomes" id="UP000314251"/>
    </source>
</evidence>
<dbReference type="EMBL" id="VDLY02000003">
    <property type="protein sequence ID" value="KAB8168508.1"/>
    <property type="molecule type" value="Genomic_DNA"/>
</dbReference>
<dbReference type="GO" id="GO:0003700">
    <property type="term" value="F:DNA-binding transcription factor activity"/>
    <property type="evidence" value="ECO:0007669"/>
    <property type="project" value="InterPro"/>
</dbReference>
<evidence type="ECO:0000313" key="3">
    <source>
        <dbReference type="EMBL" id="KAB8168508.1"/>
    </source>
</evidence>
<dbReference type="SUPFAM" id="SSF46785">
    <property type="entry name" value="Winged helix' DNA-binding domain"/>
    <property type="match status" value="1"/>
</dbReference>
<dbReference type="OrthoDB" id="8966183at2"/>
<dbReference type="Pfam" id="PF01047">
    <property type="entry name" value="MarR"/>
    <property type="match status" value="1"/>
</dbReference>
<proteinExistence type="predicted"/>
<dbReference type="PANTHER" id="PTHR39515:SF2">
    <property type="entry name" value="HTH-TYPE TRANSCRIPTIONAL REGULATOR RV0880"/>
    <property type="match status" value="1"/>
</dbReference>
<dbReference type="PRINTS" id="PR00598">
    <property type="entry name" value="HTHMARR"/>
</dbReference>
<name>A0A5N6ALM1_9ACTN</name>
<protein>
    <submittedName>
        <fullName evidence="3">MarR family transcriptional regulator</fullName>
    </submittedName>
</protein>